<accession>A0AAQ1G4C2</accession>
<keyword evidence="5 8" id="KW-0808">Transferase</keyword>
<organism evidence="10 11">
    <name type="scientific">Halopseudomonas aestusnigri</name>
    <dbReference type="NCBI Taxonomy" id="857252"/>
    <lineage>
        <taxon>Bacteria</taxon>
        <taxon>Pseudomonadati</taxon>
        <taxon>Pseudomonadota</taxon>
        <taxon>Gammaproteobacteria</taxon>
        <taxon>Pseudomonadales</taxon>
        <taxon>Pseudomonadaceae</taxon>
        <taxon>Halopseudomonas</taxon>
    </lineage>
</organism>
<name>A0AAQ1G4C2_9GAMM</name>
<dbReference type="CDD" id="cd02440">
    <property type="entry name" value="AdoMet_MTases"/>
    <property type="match status" value="1"/>
</dbReference>
<feature type="domain" description="Methyltransferase type 11" evidence="9">
    <location>
        <begin position="51"/>
        <end position="143"/>
    </location>
</feature>
<evidence type="ECO:0000259" key="9">
    <source>
        <dbReference type="Pfam" id="PF08241"/>
    </source>
</evidence>
<evidence type="ECO:0000256" key="3">
    <source>
        <dbReference type="ARBA" id="ARBA00012327"/>
    </source>
</evidence>
<dbReference type="GO" id="GO:0102130">
    <property type="term" value="F:malonyl-CoA methyltransferase activity"/>
    <property type="evidence" value="ECO:0007669"/>
    <property type="project" value="UniProtKB-EC"/>
</dbReference>
<dbReference type="AlphaFoldDB" id="A0AAQ1G4C2"/>
<evidence type="ECO:0000256" key="4">
    <source>
        <dbReference type="ARBA" id="ARBA00022603"/>
    </source>
</evidence>
<comment type="function">
    <text evidence="8">Converts the free carboxyl group of a malonyl-thioester to its methyl ester by transfer of a methyl group from S-adenosyl-L-methionine (SAM). It allows to synthesize pimeloyl-ACP via the fatty acid synthetic pathway.</text>
</comment>
<evidence type="ECO:0000256" key="2">
    <source>
        <dbReference type="ARBA" id="ARBA00004746"/>
    </source>
</evidence>
<dbReference type="InterPro" id="IPR011814">
    <property type="entry name" value="BioC"/>
</dbReference>
<dbReference type="GO" id="GO:0008757">
    <property type="term" value="F:S-adenosylmethionine-dependent methyltransferase activity"/>
    <property type="evidence" value="ECO:0007669"/>
    <property type="project" value="InterPro"/>
</dbReference>
<comment type="catalytic activity">
    <reaction evidence="1 8">
        <text>malonyl-[ACP] + S-adenosyl-L-methionine = malonyl-[ACP] methyl ester + S-adenosyl-L-homocysteine</text>
        <dbReference type="Rhea" id="RHEA:17105"/>
        <dbReference type="Rhea" id="RHEA-COMP:9623"/>
        <dbReference type="Rhea" id="RHEA-COMP:9954"/>
        <dbReference type="ChEBI" id="CHEBI:57856"/>
        <dbReference type="ChEBI" id="CHEBI:59789"/>
        <dbReference type="ChEBI" id="CHEBI:78449"/>
        <dbReference type="ChEBI" id="CHEBI:78845"/>
        <dbReference type="EC" id="2.1.1.197"/>
    </reaction>
</comment>
<evidence type="ECO:0000256" key="5">
    <source>
        <dbReference type="ARBA" id="ARBA00022679"/>
    </source>
</evidence>
<dbReference type="EMBL" id="FNVE01000001">
    <property type="protein sequence ID" value="SEF45703.1"/>
    <property type="molecule type" value="Genomic_DNA"/>
</dbReference>
<evidence type="ECO:0000313" key="10">
    <source>
        <dbReference type="EMBL" id="SEF45703.1"/>
    </source>
</evidence>
<evidence type="ECO:0000256" key="1">
    <source>
        <dbReference type="ARBA" id="ARBA00000852"/>
    </source>
</evidence>
<dbReference type="NCBIfam" id="TIGR02072">
    <property type="entry name" value="BioC"/>
    <property type="match status" value="1"/>
</dbReference>
<dbReference type="Proteomes" id="UP000243518">
    <property type="component" value="Unassembled WGS sequence"/>
</dbReference>
<dbReference type="InterPro" id="IPR050602">
    <property type="entry name" value="Malonyl-ACP_OMT"/>
</dbReference>
<evidence type="ECO:0000256" key="7">
    <source>
        <dbReference type="ARBA" id="ARBA00022756"/>
    </source>
</evidence>
<gene>
    <name evidence="8" type="primary">bioC</name>
    <name evidence="10" type="ORF">SAMN05216586_101100</name>
</gene>
<dbReference type="PANTHER" id="PTHR13090:SF1">
    <property type="entry name" value="ARGININE-HYDROXYLASE NDUFAF5, MITOCHONDRIAL"/>
    <property type="match status" value="1"/>
</dbReference>
<dbReference type="InterPro" id="IPR029063">
    <property type="entry name" value="SAM-dependent_MTases_sf"/>
</dbReference>
<dbReference type="RefSeq" id="WP_088273226.1">
    <property type="nucleotide sequence ID" value="NZ_FNVE01000001.1"/>
</dbReference>
<dbReference type="GO" id="GO:0010340">
    <property type="term" value="F:carboxyl-O-methyltransferase activity"/>
    <property type="evidence" value="ECO:0007669"/>
    <property type="project" value="UniProtKB-UniRule"/>
</dbReference>
<comment type="similarity">
    <text evidence="8">Belongs to the methyltransferase superfamily.</text>
</comment>
<dbReference type="GO" id="GO:0032259">
    <property type="term" value="P:methylation"/>
    <property type="evidence" value="ECO:0007669"/>
    <property type="project" value="UniProtKB-KW"/>
</dbReference>
<comment type="pathway">
    <text evidence="2 8">Cofactor biosynthesis; biotin biosynthesis.</text>
</comment>
<sequence length="264" mass="28670">MTAEVIDKQAVAASFSRAAATYDQVAELQRSVGSNLLARLPESLEVERLADLGCGTGYFTRALNARFGQPVLGLDIAEGMLRYARAQGPVSSSWIAADAEALPLRADSRQLLFSSLALQWCPDLSQALKEALRVLEPGGLIAFNTLVEGTLQELRDAWQAVDGYVHVNRFMPLAQLQQILADAGFARWRCEVETHVLHYPQLSGLTHELKALGAHNLNAGRPGGLTGRARLRALTAAYETFRQPAGLPATYQVAQIILHKGQQA</sequence>
<dbReference type="InterPro" id="IPR013216">
    <property type="entry name" value="Methyltransf_11"/>
</dbReference>
<evidence type="ECO:0000256" key="6">
    <source>
        <dbReference type="ARBA" id="ARBA00022691"/>
    </source>
</evidence>
<reference evidence="10 11" key="1">
    <citation type="submission" date="2016-10" db="EMBL/GenBank/DDBJ databases">
        <authorList>
            <person name="Varghese N."/>
            <person name="Submissions S."/>
        </authorList>
    </citation>
    <scope>NUCLEOTIDE SEQUENCE [LARGE SCALE GENOMIC DNA]</scope>
    <source>
        <strain evidence="10 11">CECT 8317</strain>
    </source>
</reference>
<keyword evidence="11" id="KW-1185">Reference proteome</keyword>
<keyword evidence="6 8" id="KW-0949">S-adenosyl-L-methionine</keyword>
<dbReference type="GO" id="GO:0009102">
    <property type="term" value="P:biotin biosynthetic process"/>
    <property type="evidence" value="ECO:0007669"/>
    <property type="project" value="UniProtKB-UniRule"/>
</dbReference>
<dbReference type="EC" id="2.1.1.197" evidence="3 8"/>
<evidence type="ECO:0000256" key="8">
    <source>
        <dbReference type="HAMAP-Rule" id="MF_00835"/>
    </source>
</evidence>
<proteinExistence type="inferred from homology"/>
<evidence type="ECO:0000313" key="11">
    <source>
        <dbReference type="Proteomes" id="UP000243518"/>
    </source>
</evidence>
<keyword evidence="7 8" id="KW-0093">Biotin biosynthesis</keyword>
<protein>
    <recommendedName>
        <fullName evidence="3 8">Malonyl-[acyl-carrier protein] O-methyltransferase</fullName>
        <shortName evidence="8">Malonyl-ACP O-methyltransferase</shortName>
        <ecNumber evidence="3 8">2.1.1.197</ecNumber>
    </recommendedName>
    <alternativeName>
        <fullName evidence="8">Biotin synthesis protein BioC</fullName>
    </alternativeName>
</protein>
<keyword evidence="4 8" id="KW-0489">Methyltransferase</keyword>
<dbReference type="HAMAP" id="MF_00835">
    <property type="entry name" value="BioC"/>
    <property type="match status" value="1"/>
</dbReference>
<dbReference type="PANTHER" id="PTHR13090">
    <property type="entry name" value="ARGININE-HYDROXYLASE NDUFAF5, MITOCHONDRIAL"/>
    <property type="match status" value="1"/>
</dbReference>
<dbReference type="Gene3D" id="3.40.50.150">
    <property type="entry name" value="Vaccinia Virus protein VP39"/>
    <property type="match status" value="1"/>
</dbReference>
<dbReference type="Pfam" id="PF08241">
    <property type="entry name" value="Methyltransf_11"/>
    <property type="match status" value="1"/>
</dbReference>
<comment type="caution">
    <text evidence="10">The sequence shown here is derived from an EMBL/GenBank/DDBJ whole genome shotgun (WGS) entry which is preliminary data.</text>
</comment>
<dbReference type="SUPFAM" id="SSF53335">
    <property type="entry name" value="S-adenosyl-L-methionine-dependent methyltransferases"/>
    <property type="match status" value="1"/>
</dbReference>